<sequence>MLSFCAAVPVSESAPGSTKFFGLGSEFDISPFSGKGSYGLLMETVARSDNLAQASLSRLGEMSIDSPRPFHARGRSGNHLRFERARMRIGHCFCVSSSRLGEGNSLSERPSRLSETLQPGQSVG</sequence>
<accession>A0A4D6LEX4</accession>
<proteinExistence type="predicted"/>
<dbReference type="AlphaFoldDB" id="A0A4D6LEX4"/>
<gene>
    <name evidence="2" type="ORF">DEO72_LG3g1649</name>
</gene>
<evidence type="ECO:0000313" key="3">
    <source>
        <dbReference type="Proteomes" id="UP000501690"/>
    </source>
</evidence>
<name>A0A4D6LEX4_VIGUN</name>
<evidence type="ECO:0000256" key="1">
    <source>
        <dbReference type="SAM" id="MobiDB-lite"/>
    </source>
</evidence>
<keyword evidence="3" id="KW-1185">Reference proteome</keyword>
<dbReference type="EMBL" id="CP039347">
    <property type="protein sequence ID" value="QCD87117.1"/>
    <property type="molecule type" value="Genomic_DNA"/>
</dbReference>
<evidence type="ECO:0000313" key="2">
    <source>
        <dbReference type="EMBL" id="QCD87117.1"/>
    </source>
</evidence>
<reference evidence="2 3" key="1">
    <citation type="submission" date="2019-04" db="EMBL/GenBank/DDBJ databases">
        <title>An improved genome assembly and genetic linkage map for asparagus bean, Vigna unguiculata ssp. sesquipedialis.</title>
        <authorList>
            <person name="Xia Q."/>
            <person name="Zhang R."/>
            <person name="Dong Y."/>
        </authorList>
    </citation>
    <scope>NUCLEOTIDE SEQUENCE [LARGE SCALE GENOMIC DNA]</scope>
    <source>
        <tissue evidence="2">Leaf</tissue>
    </source>
</reference>
<feature type="region of interest" description="Disordered" evidence="1">
    <location>
        <begin position="97"/>
        <end position="124"/>
    </location>
</feature>
<organism evidence="2 3">
    <name type="scientific">Vigna unguiculata</name>
    <name type="common">Cowpea</name>
    <dbReference type="NCBI Taxonomy" id="3917"/>
    <lineage>
        <taxon>Eukaryota</taxon>
        <taxon>Viridiplantae</taxon>
        <taxon>Streptophyta</taxon>
        <taxon>Embryophyta</taxon>
        <taxon>Tracheophyta</taxon>
        <taxon>Spermatophyta</taxon>
        <taxon>Magnoliopsida</taxon>
        <taxon>eudicotyledons</taxon>
        <taxon>Gunneridae</taxon>
        <taxon>Pentapetalae</taxon>
        <taxon>rosids</taxon>
        <taxon>fabids</taxon>
        <taxon>Fabales</taxon>
        <taxon>Fabaceae</taxon>
        <taxon>Papilionoideae</taxon>
        <taxon>50 kb inversion clade</taxon>
        <taxon>NPAAA clade</taxon>
        <taxon>indigoferoid/millettioid clade</taxon>
        <taxon>Phaseoleae</taxon>
        <taxon>Vigna</taxon>
    </lineage>
</organism>
<dbReference type="Proteomes" id="UP000501690">
    <property type="component" value="Linkage Group LG3"/>
</dbReference>
<protein>
    <submittedName>
        <fullName evidence="2">Uncharacterized protein</fullName>
    </submittedName>
</protein>